<feature type="transmembrane region" description="Helical" evidence="2">
    <location>
        <begin position="44"/>
        <end position="65"/>
    </location>
</feature>
<gene>
    <name evidence="3" type="ORF">J2S77_001263</name>
</gene>
<dbReference type="InterPro" id="IPR021598">
    <property type="entry name" value="DUF3221"/>
</dbReference>
<evidence type="ECO:0000256" key="1">
    <source>
        <dbReference type="SAM" id="MobiDB-lite"/>
    </source>
</evidence>
<name>A0ABT9VEC5_9BACI</name>
<proteinExistence type="predicted"/>
<dbReference type="Pfam" id="PF11518">
    <property type="entry name" value="DUF3221"/>
    <property type="match status" value="1"/>
</dbReference>
<keyword evidence="2" id="KW-0472">Membrane</keyword>
<dbReference type="Proteomes" id="UP001224359">
    <property type="component" value="Unassembled WGS sequence"/>
</dbReference>
<dbReference type="EMBL" id="JAUSTQ010000004">
    <property type="protein sequence ID" value="MDQ0159299.1"/>
    <property type="molecule type" value="Genomic_DNA"/>
</dbReference>
<evidence type="ECO:0008006" key="5">
    <source>
        <dbReference type="Google" id="ProtNLM"/>
    </source>
</evidence>
<comment type="caution">
    <text evidence="3">The sequence shown here is derived from an EMBL/GenBank/DDBJ whole genome shotgun (WGS) entry which is preliminary data.</text>
</comment>
<dbReference type="RefSeq" id="WP_306975670.1">
    <property type="nucleotide sequence ID" value="NZ_JAUSTQ010000004.1"/>
</dbReference>
<feature type="compositionally biased region" description="Acidic residues" evidence="1">
    <location>
        <begin position="316"/>
        <end position="338"/>
    </location>
</feature>
<keyword evidence="4" id="KW-1185">Reference proteome</keyword>
<organism evidence="3 4">
    <name type="scientific">Alkalibacillus salilacus</name>
    <dbReference type="NCBI Taxonomy" id="284582"/>
    <lineage>
        <taxon>Bacteria</taxon>
        <taxon>Bacillati</taxon>
        <taxon>Bacillota</taxon>
        <taxon>Bacilli</taxon>
        <taxon>Bacillales</taxon>
        <taxon>Bacillaceae</taxon>
        <taxon>Alkalibacillus</taxon>
    </lineage>
</organism>
<accession>A0ABT9VEC5</accession>
<protein>
    <recommendedName>
        <fullName evidence="5">DUF1510 domain-containing protein</fullName>
    </recommendedName>
</protein>
<evidence type="ECO:0000313" key="4">
    <source>
        <dbReference type="Proteomes" id="UP001224359"/>
    </source>
</evidence>
<evidence type="ECO:0000256" key="2">
    <source>
        <dbReference type="SAM" id="Phobius"/>
    </source>
</evidence>
<sequence>MDQKLKDLRETYRNQTSFTNHDRKQVLAKLNEPKRKEKQPMFPLKVIIPLAAALLLMFTIFASLATDDSPNTANEGEEETTTAPEGNPDVEGYVVEEEDTRILVTGSEQNENGQYPATWYSDVEEDVQLGDEVRVWHSDLAESYPSQGEADHLEVVESSEQSDMSQQEALASALRTIEDYTVKVVSNVELLSEDGFWSINIQDAGMEDQSASFSIAVDGSSVSTTYGENQSLRGAEQVQLDLSLSQLINDDYSSVNYQGFEVEEQMLTINLDNAGSIDQDALVDDIGNIVFEYDSIEAMTVNFSDQSMTVSRSEQNQDESESNSDESSSEQSESEEQTDSPPEPNIEDLLNEYHAAEDRIMETEEGESHRLAHYDSKEEIVNDLNDTLSQSHIDYLFETFIVEEDITSDASEGLYIRPTGGDTRINLGEDYQVEQPSDTTYRVTQEIDNELSGHVRVIYNISYQDDNWILENVDYEQL</sequence>
<feature type="region of interest" description="Disordered" evidence="1">
    <location>
        <begin position="69"/>
        <end position="92"/>
    </location>
</feature>
<keyword evidence="2" id="KW-0812">Transmembrane</keyword>
<reference evidence="3 4" key="1">
    <citation type="submission" date="2023-07" db="EMBL/GenBank/DDBJ databases">
        <title>Genomic Encyclopedia of Type Strains, Phase IV (KMG-IV): sequencing the most valuable type-strain genomes for metagenomic binning, comparative biology and taxonomic classification.</title>
        <authorList>
            <person name="Goeker M."/>
        </authorList>
    </citation>
    <scope>NUCLEOTIDE SEQUENCE [LARGE SCALE GENOMIC DNA]</scope>
    <source>
        <strain evidence="3 4">DSM 16460</strain>
    </source>
</reference>
<feature type="region of interest" description="Disordered" evidence="1">
    <location>
        <begin position="307"/>
        <end position="347"/>
    </location>
</feature>
<keyword evidence="2" id="KW-1133">Transmembrane helix</keyword>
<evidence type="ECO:0000313" key="3">
    <source>
        <dbReference type="EMBL" id="MDQ0159299.1"/>
    </source>
</evidence>